<dbReference type="EMBL" id="JAEPRD010000030">
    <property type="protein sequence ID" value="KAG2206544.1"/>
    <property type="molecule type" value="Genomic_DNA"/>
</dbReference>
<feature type="region of interest" description="Disordered" evidence="2">
    <location>
        <begin position="30"/>
        <end position="264"/>
    </location>
</feature>
<feature type="coiled-coil region" evidence="1">
    <location>
        <begin position="823"/>
        <end position="914"/>
    </location>
</feature>
<dbReference type="PANTHER" id="PTHR12436:SF3">
    <property type="entry name" value="GERMINAL-CENTER ASSOCIATED NUCLEAR PROTEIN"/>
    <property type="match status" value="1"/>
</dbReference>
<name>A0A8H7V9V6_9FUNG</name>
<evidence type="ECO:0000313" key="4">
    <source>
        <dbReference type="EMBL" id="KAG2206544.1"/>
    </source>
</evidence>
<feature type="compositionally biased region" description="Polar residues" evidence="2">
    <location>
        <begin position="195"/>
        <end position="204"/>
    </location>
</feature>
<evidence type="ECO:0000256" key="2">
    <source>
        <dbReference type="SAM" id="MobiDB-lite"/>
    </source>
</evidence>
<organism evidence="4 5">
    <name type="scientific">Mucor saturninus</name>
    <dbReference type="NCBI Taxonomy" id="64648"/>
    <lineage>
        <taxon>Eukaryota</taxon>
        <taxon>Fungi</taxon>
        <taxon>Fungi incertae sedis</taxon>
        <taxon>Mucoromycota</taxon>
        <taxon>Mucoromycotina</taxon>
        <taxon>Mucoromycetes</taxon>
        <taxon>Mucorales</taxon>
        <taxon>Mucorineae</taxon>
        <taxon>Mucoraceae</taxon>
        <taxon>Mucor</taxon>
    </lineage>
</organism>
<feature type="compositionally biased region" description="Polar residues" evidence="2">
    <location>
        <begin position="105"/>
        <end position="127"/>
    </location>
</feature>
<feature type="region of interest" description="Disordered" evidence="2">
    <location>
        <begin position="787"/>
        <end position="812"/>
    </location>
</feature>
<keyword evidence="5" id="KW-1185">Reference proteome</keyword>
<evidence type="ECO:0000313" key="5">
    <source>
        <dbReference type="Proteomes" id="UP000603453"/>
    </source>
</evidence>
<dbReference type="AlphaFoldDB" id="A0A8H7V9V6"/>
<keyword evidence="1" id="KW-0175">Coiled coil</keyword>
<dbReference type="PANTHER" id="PTHR12436">
    <property type="entry name" value="80 KDA MCM3-ASSOCIATED PROTEIN"/>
    <property type="match status" value="1"/>
</dbReference>
<evidence type="ECO:0000259" key="3">
    <source>
        <dbReference type="Pfam" id="PF03399"/>
    </source>
</evidence>
<feature type="compositionally biased region" description="Polar residues" evidence="2">
    <location>
        <begin position="49"/>
        <end position="72"/>
    </location>
</feature>
<feature type="compositionally biased region" description="Polar residues" evidence="2">
    <location>
        <begin position="80"/>
        <end position="92"/>
    </location>
</feature>
<comment type="caution">
    <text evidence="4">The sequence shown here is derived from an EMBL/GenBank/DDBJ whole genome shotgun (WGS) entry which is preliminary data.</text>
</comment>
<dbReference type="Pfam" id="PF03399">
    <property type="entry name" value="SAC3_GANP"/>
    <property type="match status" value="1"/>
</dbReference>
<dbReference type="GO" id="GO:0006406">
    <property type="term" value="P:mRNA export from nucleus"/>
    <property type="evidence" value="ECO:0007669"/>
    <property type="project" value="TreeGrafter"/>
</dbReference>
<dbReference type="InterPro" id="IPR005062">
    <property type="entry name" value="SAC3/GANP/THP3_conserved"/>
</dbReference>
<proteinExistence type="predicted"/>
<feature type="region of interest" description="Disordered" evidence="2">
    <location>
        <begin position="302"/>
        <end position="347"/>
    </location>
</feature>
<dbReference type="GO" id="GO:0070390">
    <property type="term" value="C:transcription export complex 2"/>
    <property type="evidence" value="ECO:0007669"/>
    <property type="project" value="TreeGrafter"/>
</dbReference>
<dbReference type="Proteomes" id="UP000603453">
    <property type="component" value="Unassembled WGS sequence"/>
</dbReference>
<sequence length="1258" mass="142722">MQESVFNKGHGVAAFNSAFASNTTPTQGFNTAFDQAFGPTGGGGGAFNRKTSYNNASPFGQPTQTFNQQHQSPFGHHNKSPFSQTGNDQNHASPFPFQTPKASPFQANHTSPFSTPNPQASPFQTPFNGAFKTSNNSSPFNNTPNLQAGPFQTPKANPFQTSQARPFQQNASSLQKPTVSPFQTHHQPNPLASPFTPQQQTVEHTSPFKPQQPAVEHTSPFKTSGHGGNTVFNAPKSIPFKPSLSNNRSSDSSPFKATQDSPFKAPYPIEKSQFKKPFPLAEALTSAPEQTGVRGRVAGAMSVGRGSARGGGRASVRGMSTPYLRKKPGRAAAEQDKKDTMKSAPPVKEVGKMTAEDRAMRFGSTSKSILYDQFKERRVRERQQAIEKGMIPDPENPTRLEDAIDFRGTCQTKCPEFEMLEREIQNGLDSLEMDNAGNLDPQRAVKAYRRSAAGIDQPLPSDVRSPDALLHTLDYLVDEVLSNNSLEKCHAFVRDRTRSIRQDFTLQNIRDIHAVQAHERIARFHILCLHEMCEMDEGKFSKQQETEQLRKVLVSLMEFYDDLREEGIETENEAEFRAYNIISLIRDQDVARQAMTLPINLFRSQPIQRALEFRALSQRNNEIMESSSRRNKPENIEASQNFYSAFFKLIADPDTSFLMACMLETHFPEVRKGALKAMNVSYMLKAGGVQAEDVRQVLAYDSVKQLFQEAVLYGIIINNSLGEPTLCFGQKHYNTKVSVFLEPLSNPPQTKSMLLVEPKKGDRSFSDIINGVHDEKSPVVNQNVFARQPNPFSQHPQDKETKPAQNKSMPTVMNVKLSELTGEDEKKRELETARARAAAATAQAARERELLKVMERNKQIEEEQKRQLRLQQEKAMKAKQLQEEIEQEEERIRMKELEIRKKLMEKHRQDVLRKQQKEKEMAVMHFNVVKSQIAKRILNTILGEVIDEEIEIAATKAIRTRQVLKKIGKPWLSRARAAIKKRHDQSLLRKKEWRFNMIFVTKNPYIPSHDTIYKATPKHATSEGIMKRVNQSLQAETIALKTMDPSLTEQSIWKKEDFLLNIYPRIRDKMMDLKQFRQANNNTTKPAWQLMIDVNDSETASSNWFKKKFGLDENSLRKDGFYQTFDVLTRMNTPEKEISCRSADETGAVIFSLPESDVNKTVAESAQYWEQTRNRLDKLSHTMLEYNPGMQIPFLFTYFPGTDSITAEILKKIPVLLNLQSNRLVSDYHILIMNPQTIGTRIVEEVNWLSNNTKIHQE</sequence>
<feature type="compositionally biased region" description="Low complexity" evidence="2">
    <location>
        <begin position="243"/>
        <end position="253"/>
    </location>
</feature>
<feature type="domain" description="SAC3/GANP/THP3 conserved" evidence="3">
    <location>
        <begin position="414"/>
        <end position="718"/>
    </location>
</feature>
<feature type="compositionally biased region" description="Polar residues" evidence="2">
    <location>
        <begin position="154"/>
        <end position="187"/>
    </location>
</feature>
<accession>A0A8H7V9V6</accession>
<dbReference type="InterPro" id="IPR045107">
    <property type="entry name" value="SAC3/GANP/THP3"/>
</dbReference>
<reference evidence="4" key="1">
    <citation type="submission" date="2020-12" db="EMBL/GenBank/DDBJ databases">
        <title>Metabolic potential, ecology and presence of endohyphal bacteria is reflected in genomic diversity of Mucoromycotina.</title>
        <authorList>
            <person name="Muszewska A."/>
            <person name="Okrasinska A."/>
            <person name="Steczkiewicz K."/>
            <person name="Drgas O."/>
            <person name="Orlowska M."/>
            <person name="Perlinska-Lenart U."/>
            <person name="Aleksandrzak-Piekarczyk T."/>
            <person name="Szatraj K."/>
            <person name="Zielenkiewicz U."/>
            <person name="Pilsyk S."/>
            <person name="Malc E."/>
            <person name="Mieczkowski P."/>
            <person name="Kruszewska J.S."/>
            <person name="Biernat P."/>
            <person name="Pawlowska J."/>
        </authorList>
    </citation>
    <scope>NUCLEOTIDE SEQUENCE</scope>
    <source>
        <strain evidence="4">WA0000017839</strain>
    </source>
</reference>
<gene>
    <name evidence="4" type="ORF">INT47_008561</name>
</gene>
<evidence type="ECO:0000256" key="1">
    <source>
        <dbReference type="SAM" id="Coils"/>
    </source>
</evidence>
<dbReference type="Gene3D" id="1.25.40.990">
    <property type="match status" value="1"/>
</dbReference>
<protein>
    <recommendedName>
        <fullName evidence="3">SAC3/GANP/THP3 conserved domain-containing protein</fullName>
    </recommendedName>
</protein>
<feature type="compositionally biased region" description="Low complexity" evidence="2">
    <location>
        <begin position="133"/>
        <end position="145"/>
    </location>
</feature>
<dbReference type="OrthoDB" id="264795at2759"/>
<dbReference type="GO" id="GO:0005737">
    <property type="term" value="C:cytoplasm"/>
    <property type="evidence" value="ECO:0007669"/>
    <property type="project" value="TreeGrafter"/>
</dbReference>